<comment type="caution">
    <text evidence="1">The sequence shown here is derived from an EMBL/GenBank/DDBJ whole genome shotgun (WGS) entry which is preliminary data.</text>
</comment>
<dbReference type="EMBL" id="QNRL01000008">
    <property type="protein sequence ID" value="RBP09006.1"/>
    <property type="molecule type" value="Genomic_DNA"/>
</dbReference>
<accession>A0ABX9FS60</accession>
<dbReference type="RefSeq" id="WP_113858843.1">
    <property type="nucleotide sequence ID" value="NZ_QNRL01000008.1"/>
</dbReference>
<organism evidence="1 2">
    <name type="scientific">Pseudocitrobacter faecalis</name>
    <dbReference type="NCBI Taxonomy" id="1398493"/>
    <lineage>
        <taxon>Bacteria</taxon>
        <taxon>Pseudomonadati</taxon>
        <taxon>Pseudomonadota</taxon>
        <taxon>Gammaproteobacteria</taxon>
        <taxon>Enterobacterales</taxon>
        <taxon>Enterobacteriaceae</taxon>
        <taxon>Pseudocitrobacter</taxon>
    </lineage>
</organism>
<name>A0ABX9FS60_9ENTR</name>
<gene>
    <name evidence="1" type="ORF">DFQ50_108295</name>
</gene>
<evidence type="ECO:0000313" key="1">
    <source>
        <dbReference type="EMBL" id="RBP09006.1"/>
    </source>
</evidence>
<evidence type="ECO:0000313" key="2">
    <source>
        <dbReference type="Proteomes" id="UP000253201"/>
    </source>
</evidence>
<reference evidence="1 2" key="1">
    <citation type="submission" date="2018-06" db="EMBL/GenBank/DDBJ databases">
        <title>Genomic Encyclopedia of Type Strains, Phase IV (KMG-IV): sequencing the most valuable type-strain genomes for metagenomic binning, comparative biology and taxonomic classification.</title>
        <authorList>
            <person name="Goeker M."/>
        </authorList>
    </citation>
    <scope>NUCLEOTIDE SEQUENCE [LARGE SCALE GENOMIC DNA]</scope>
    <source>
        <strain evidence="1 2">DSM 27453</strain>
    </source>
</reference>
<protein>
    <submittedName>
        <fullName evidence="1">Uncharacterized protein</fullName>
    </submittedName>
</protein>
<keyword evidence="2" id="KW-1185">Reference proteome</keyword>
<proteinExistence type="predicted"/>
<dbReference type="Proteomes" id="UP000253201">
    <property type="component" value="Unassembled WGS sequence"/>
</dbReference>
<sequence length="98" mass="11695">MNTPLQGAGYLHLTKRYRTKEEVLQMLKEHVANGCNGVQETRDERMLRKYQERHAASIWHANTIARPYWQITGPVRPFEYTEERLRNYIGRYGNTRND</sequence>